<evidence type="ECO:0000313" key="2">
    <source>
        <dbReference type="Proteomes" id="UP000249467"/>
    </source>
</evidence>
<comment type="caution">
    <text evidence="1">The sequence shown here is derived from an EMBL/GenBank/DDBJ whole genome shotgun (WGS) entry which is preliminary data.</text>
</comment>
<protein>
    <submittedName>
        <fullName evidence="1">Uncharacterized protein</fullName>
    </submittedName>
</protein>
<sequence length="88" mass="10172">MIELTLEQRQAVVNQGETPPRAIDPDTDITYVLIPEALYARVKALLLEEQSIQFLENMYLPTMEVFGREGWDDPAMDIYNDLDPRKES</sequence>
<dbReference type="EMBL" id="QBML01000022">
    <property type="protein sequence ID" value="PZO38675.1"/>
    <property type="molecule type" value="Genomic_DNA"/>
</dbReference>
<name>A0A2W4XVK2_9CYAN</name>
<reference evidence="1 2" key="2">
    <citation type="submission" date="2018-06" db="EMBL/GenBank/DDBJ databases">
        <title>Metagenomic assembly of (sub)arctic Cyanobacteria and their associated microbiome from non-axenic cultures.</title>
        <authorList>
            <person name="Baurain D."/>
        </authorList>
    </citation>
    <scope>NUCLEOTIDE SEQUENCE [LARGE SCALE GENOMIC DNA]</scope>
    <source>
        <strain evidence="1">ULC066bin1</strain>
    </source>
</reference>
<accession>A0A2W4XVK2</accession>
<dbReference type="AlphaFoldDB" id="A0A2W4XVK2"/>
<proteinExistence type="predicted"/>
<gene>
    <name evidence="1" type="ORF">DCF19_15855</name>
</gene>
<reference evidence="1 2" key="1">
    <citation type="submission" date="2018-04" db="EMBL/GenBank/DDBJ databases">
        <authorList>
            <person name="Go L.Y."/>
            <person name="Mitchell J.A."/>
        </authorList>
    </citation>
    <scope>NUCLEOTIDE SEQUENCE [LARGE SCALE GENOMIC DNA]</scope>
    <source>
        <strain evidence="1">ULC066bin1</strain>
    </source>
</reference>
<dbReference type="Proteomes" id="UP000249467">
    <property type="component" value="Unassembled WGS sequence"/>
</dbReference>
<organism evidence="1 2">
    <name type="scientific">Pseudanabaena frigida</name>
    <dbReference type="NCBI Taxonomy" id="945775"/>
    <lineage>
        <taxon>Bacteria</taxon>
        <taxon>Bacillati</taxon>
        <taxon>Cyanobacteriota</taxon>
        <taxon>Cyanophyceae</taxon>
        <taxon>Pseudanabaenales</taxon>
        <taxon>Pseudanabaenaceae</taxon>
        <taxon>Pseudanabaena</taxon>
    </lineage>
</organism>
<evidence type="ECO:0000313" key="1">
    <source>
        <dbReference type="EMBL" id="PZO38675.1"/>
    </source>
</evidence>